<dbReference type="EC" id="3.2.1.17" evidence="3"/>
<sequence length="138" mass="15487">MNTQRIRERLKAHEGCVLHAYEDSEGFLTIGYGRLIDERRGGGISQSEADQMLTHDIIDVTAQLSARKPVFRSLPEPVQESLVEMAFQMGVAGLMKFHDMWASLEVEDYAGAHDAALDSDWADETPQRAREVADRLDP</sequence>
<reference evidence="4 5" key="1">
    <citation type="submission" date="2024-02" db="EMBL/GenBank/DDBJ databases">
        <title>New especies of Spiribacter isolated from saline water.</title>
        <authorList>
            <person name="Leon M.J."/>
            <person name="De La Haba R."/>
            <person name="Sanchez-Porro C."/>
            <person name="Ventosa A."/>
        </authorList>
    </citation>
    <scope>NUCLEOTIDE SEQUENCE [LARGE SCALE GENOMIC DNA]</scope>
    <source>
        <strain evidence="5">ag22IC4-227</strain>
    </source>
</reference>
<proteinExistence type="inferred from homology"/>
<evidence type="ECO:0000313" key="4">
    <source>
        <dbReference type="EMBL" id="MEX0385849.1"/>
    </source>
</evidence>
<dbReference type="InterPro" id="IPR002196">
    <property type="entry name" value="Glyco_hydro_24"/>
</dbReference>
<organism evidence="4 5">
    <name type="scientific">Spiribacter onubensis</name>
    <dbReference type="NCBI Taxonomy" id="3122420"/>
    <lineage>
        <taxon>Bacteria</taxon>
        <taxon>Pseudomonadati</taxon>
        <taxon>Pseudomonadota</taxon>
        <taxon>Gammaproteobacteria</taxon>
        <taxon>Chromatiales</taxon>
        <taxon>Ectothiorhodospiraceae</taxon>
        <taxon>Spiribacter</taxon>
    </lineage>
</organism>
<dbReference type="PANTHER" id="PTHR37406:SF1">
    <property type="entry name" value="T4-TYPE LYSOZYME 1-RELATED"/>
    <property type="match status" value="1"/>
</dbReference>
<evidence type="ECO:0000256" key="2">
    <source>
        <dbReference type="ARBA" id="ARBA00022638"/>
    </source>
</evidence>
<dbReference type="EMBL" id="JBAKFJ010000001">
    <property type="protein sequence ID" value="MEX0385849.1"/>
    <property type="molecule type" value="Genomic_DNA"/>
</dbReference>
<dbReference type="SUPFAM" id="SSF53955">
    <property type="entry name" value="Lysozyme-like"/>
    <property type="match status" value="1"/>
</dbReference>
<dbReference type="PANTHER" id="PTHR37406">
    <property type="entry name" value="T4-TYPE LYSOZYME 1-RELATED"/>
    <property type="match status" value="1"/>
</dbReference>
<dbReference type="GO" id="GO:0016787">
    <property type="term" value="F:hydrolase activity"/>
    <property type="evidence" value="ECO:0007669"/>
    <property type="project" value="UniProtKB-KW"/>
</dbReference>
<accession>A0ABV3S9X0</accession>
<dbReference type="RefSeq" id="WP_367966330.1">
    <property type="nucleotide sequence ID" value="NZ_JBAKFJ010000001.1"/>
</dbReference>
<dbReference type="InterPro" id="IPR023346">
    <property type="entry name" value="Lysozyme-like_dom_sf"/>
</dbReference>
<evidence type="ECO:0000313" key="5">
    <source>
        <dbReference type="Proteomes" id="UP001556653"/>
    </source>
</evidence>
<keyword evidence="1 3" id="KW-0929">Antimicrobial</keyword>
<dbReference type="Proteomes" id="UP001556653">
    <property type="component" value="Unassembled WGS sequence"/>
</dbReference>
<keyword evidence="3" id="KW-0326">Glycosidase</keyword>
<keyword evidence="3 4" id="KW-0378">Hydrolase</keyword>
<name>A0ABV3S9X0_9GAMM</name>
<dbReference type="InterPro" id="IPR052619">
    <property type="entry name" value="Phage_lysozyme-like"/>
</dbReference>
<comment type="catalytic activity">
    <reaction evidence="3">
        <text>Hydrolysis of (1-&gt;4)-beta-linkages between N-acetylmuramic acid and N-acetyl-D-glucosamine residues in a peptidoglycan and between N-acetyl-D-glucosamine residues in chitodextrins.</text>
        <dbReference type="EC" id="3.2.1.17"/>
    </reaction>
</comment>
<keyword evidence="2 3" id="KW-0081">Bacteriolytic enzyme</keyword>
<protein>
    <recommendedName>
        <fullName evidence="3">Lysozyme</fullName>
        <ecNumber evidence="3">3.2.1.17</ecNumber>
    </recommendedName>
</protein>
<evidence type="ECO:0000256" key="1">
    <source>
        <dbReference type="ARBA" id="ARBA00022529"/>
    </source>
</evidence>
<comment type="similarity">
    <text evidence="3">Belongs to the glycosyl hydrolase 24 family.</text>
</comment>
<gene>
    <name evidence="4" type="ORF">V6X64_02420</name>
</gene>
<dbReference type="Gene3D" id="1.10.530.40">
    <property type="match status" value="1"/>
</dbReference>
<dbReference type="InterPro" id="IPR023347">
    <property type="entry name" value="Lysozyme_dom_sf"/>
</dbReference>
<dbReference type="Pfam" id="PF00959">
    <property type="entry name" value="Phage_lysozyme"/>
    <property type="match status" value="1"/>
</dbReference>
<evidence type="ECO:0000256" key="3">
    <source>
        <dbReference type="RuleBase" id="RU003788"/>
    </source>
</evidence>
<comment type="caution">
    <text evidence="4">The sequence shown here is derived from an EMBL/GenBank/DDBJ whole genome shotgun (WGS) entry which is preliminary data.</text>
</comment>
<keyword evidence="5" id="KW-1185">Reference proteome</keyword>